<accession>A0A5M4FEN2</accession>
<gene>
    <name evidence="5" type="ORF">ESP70_010005</name>
</gene>
<feature type="domain" description="Bacterial bifunctional deaminase-reductase C-terminal" evidence="4">
    <location>
        <begin position="20"/>
        <end position="206"/>
    </location>
</feature>
<proteinExistence type="predicted"/>
<evidence type="ECO:0000256" key="3">
    <source>
        <dbReference type="ARBA" id="ARBA00023002"/>
    </source>
</evidence>
<dbReference type="Pfam" id="PF01872">
    <property type="entry name" value="RibD_C"/>
    <property type="match status" value="1"/>
</dbReference>
<dbReference type="Gene3D" id="3.40.430.10">
    <property type="entry name" value="Dihydrofolate Reductase, subunit A"/>
    <property type="match status" value="1"/>
</dbReference>
<comment type="caution">
    <text evidence="5">The sequence shown here is derived from an EMBL/GenBank/DDBJ whole genome shotgun (WGS) entry which is preliminary data.</text>
</comment>
<dbReference type="OrthoDB" id="5243299at2"/>
<evidence type="ECO:0000259" key="4">
    <source>
        <dbReference type="Pfam" id="PF01872"/>
    </source>
</evidence>
<dbReference type="InterPro" id="IPR024072">
    <property type="entry name" value="DHFR-like_dom_sf"/>
</dbReference>
<organism evidence="5 6">
    <name type="scientific">Aeromicrobium ginsengisoli</name>
    <dbReference type="NCBI Taxonomy" id="363867"/>
    <lineage>
        <taxon>Bacteria</taxon>
        <taxon>Bacillati</taxon>
        <taxon>Actinomycetota</taxon>
        <taxon>Actinomycetes</taxon>
        <taxon>Propionibacteriales</taxon>
        <taxon>Nocardioidaceae</taxon>
        <taxon>Aeromicrobium</taxon>
    </lineage>
</organism>
<evidence type="ECO:0000313" key="6">
    <source>
        <dbReference type="Proteomes" id="UP000380867"/>
    </source>
</evidence>
<keyword evidence="6" id="KW-1185">Reference proteome</keyword>
<sequence>MTLDADELERLYAYPAADRPWIRTNFVTTLDGAATGQDGTSGPLGGEADTQVFALLRSLADVIVVGAGTARDEAYADFDVDTDLRARLGLSPVPTMVLVSRSLGIPPALVRPGIAVVTTADADPDAVAALRETVEVIQAGHGEIDWTAALTEFAARGWNRVLCEGGPSLHGRLVELDLVDELCLTIAPILAAGDAPRIAHGHHLVHHAMTLGHAIEADGGLLTRWVRRT</sequence>
<dbReference type="PANTHER" id="PTHR38011:SF7">
    <property type="entry name" value="2,5-DIAMINO-6-RIBOSYLAMINO-4(3H)-PYRIMIDINONE 5'-PHOSPHATE REDUCTASE"/>
    <property type="match status" value="1"/>
</dbReference>
<evidence type="ECO:0000256" key="1">
    <source>
        <dbReference type="ARBA" id="ARBA00005104"/>
    </source>
</evidence>
<name>A0A5M4FEN2_9ACTN</name>
<dbReference type="EMBL" id="SDPQ02000002">
    <property type="protein sequence ID" value="KAA1397678.1"/>
    <property type="molecule type" value="Genomic_DNA"/>
</dbReference>
<protein>
    <recommendedName>
        <fullName evidence="4">Bacterial bifunctional deaminase-reductase C-terminal domain-containing protein</fullName>
    </recommendedName>
</protein>
<dbReference type="AlphaFoldDB" id="A0A5M4FEN2"/>
<dbReference type="SUPFAM" id="SSF53597">
    <property type="entry name" value="Dihydrofolate reductase-like"/>
    <property type="match status" value="1"/>
</dbReference>
<evidence type="ECO:0000256" key="2">
    <source>
        <dbReference type="ARBA" id="ARBA00022857"/>
    </source>
</evidence>
<evidence type="ECO:0000313" key="5">
    <source>
        <dbReference type="EMBL" id="KAA1397678.1"/>
    </source>
</evidence>
<reference evidence="5" key="1">
    <citation type="submission" date="2019-09" db="EMBL/GenBank/DDBJ databases">
        <authorList>
            <person name="Li J."/>
        </authorList>
    </citation>
    <scope>NUCLEOTIDE SEQUENCE [LARGE SCALE GENOMIC DNA]</scope>
    <source>
        <strain evidence="5">JCM 14732</strain>
    </source>
</reference>
<dbReference type="RefSeq" id="WP_149689126.1">
    <property type="nucleotide sequence ID" value="NZ_SDPQ02000002.1"/>
</dbReference>
<dbReference type="InterPro" id="IPR050765">
    <property type="entry name" value="Riboflavin_Biosynth_HTPR"/>
</dbReference>
<keyword evidence="3" id="KW-0560">Oxidoreductase</keyword>
<dbReference type="GO" id="GO:0008703">
    <property type="term" value="F:5-amino-6-(5-phosphoribosylamino)uracil reductase activity"/>
    <property type="evidence" value="ECO:0007669"/>
    <property type="project" value="InterPro"/>
</dbReference>
<dbReference type="InterPro" id="IPR002734">
    <property type="entry name" value="RibDG_C"/>
</dbReference>
<dbReference type="Proteomes" id="UP000380867">
    <property type="component" value="Unassembled WGS sequence"/>
</dbReference>
<dbReference type="PANTHER" id="PTHR38011">
    <property type="entry name" value="DIHYDROFOLATE REDUCTASE FAMILY PROTEIN (AFU_ORTHOLOGUE AFUA_8G06820)"/>
    <property type="match status" value="1"/>
</dbReference>
<keyword evidence="2" id="KW-0521">NADP</keyword>
<dbReference type="GO" id="GO:0009231">
    <property type="term" value="P:riboflavin biosynthetic process"/>
    <property type="evidence" value="ECO:0007669"/>
    <property type="project" value="InterPro"/>
</dbReference>
<comment type="pathway">
    <text evidence="1">Cofactor biosynthesis; riboflavin biosynthesis.</text>
</comment>